<dbReference type="Proteomes" id="UP000297229">
    <property type="component" value="Unassembled WGS sequence"/>
</dbReference>
<keyword evidence="2" id="KW-1185">Reference proteome</keyword>
<dbReference type="STRING" id="278938.A0A4Z1JJ86"/>
<reference evidence="1 2" key="1">
    <citation type="submission" date="2017-12" db="EMBL/GenBank/DDBJ databases">
        <title>Comparative genomics of Botrytis spp.</title>
        <authorList>
            <person name="Valero-Jimenez C.A."/>
            <person name="Tapia P."/>
            <person name="Veloso J."/>
            <person name="Silva-Moreno E."/>
            <person name="Staats M."/>
            <person name="Valdes J.H."/>
            <person name="Van Kan J.A.L."/>
        </authorList>
    </citation>
    <scope>NUCLEOTIDE SEQUENCE [LARGE SCALE GENOMIC DNA]</scope>
    <source>
        <strain evidence="1 2">Be9601</strain>
    </source>
</reference>
<protein>
    <submittedName>
        <fullName evidence="1">Uncharacterized protein</fullName>
    </submittedName>
</protein>
<evidence type="ECO:0000313" key="1">
    <source>
        <dbReference type="EMBL" id="TGO73546.1"/>
    </source>
</evidence>
<name>A0A4Z1JJ86_9HELO</name>
<dbReference type="EMBL" id="PQXM01000350">
    <property type="protein sequence ID" value="TGO73546.1"/>
    <property type="molecule type" value="Genomic_DNA"/>
</dbReference>
<proteinExistence type="predicted"/>
<accession>A0A4Z1JJ86</accession>
<sequence length="151" mass="17305">MTTNLHQDFNLMSVTLNPAIKEAVHQNSGSNVKHIDIDVLLGAGHGFCEPGVKEPNLNNPKLRFWHYPYDSNEENENLMDPTIIYLNSFQQANIDKMPWDQNSTLWSDYLDDFWSKVDENQPNQTFGGNVTKQAKFWSDFVGHRAKYATGV</sequence>
<organism evidence="1 2">
    <name type="scientific">Botrytis elliptica</name>
    <dbReference type="NCBI Taxonomy" id="278938"/>
    <lineage>
        <taxon>Eukaryota</taxon>
        <taxon>Fungi</taxon>
        <taxon>Dikarya</taxon>
        <taxon>Ascomycota</taxon>
        <taxon>Pezizomycotina</taxon>
        <taxon>Leotiomycetes</taxon>
        <taxon>Helotiales</taxon>
        <taxon>Sclerotiniaceae</taxon>
        <taxon>Botrytis</taxon>
    </lineage>
</organism>
<evidence type="ECO:0000313" key="2">
    <source>
        <dbReference type="Proteomes" id="UP000297229"/>
    </source>
</evidence>
<gene>
    <name evidence="1" type="ORF">BELL_0352g00070</name>
</gene>
<dbReference type="AlphaFoldDB" id="A0A4Z1JJ86"/>
<comment type="caution">
    <text evidence="1">The sequence shown here is derived from an EMBL/GenBank/DDBJ whole genome shotgun (WGS) entry which is preliminary data.</text>
</comment>